<dbReference type="InterPro" id="IPR038332">
    <property type="entry name" value="PPE_sf"/>
</dbReference>
<evidence type="ECO:0008006" key="4">
    <source>
        <dbReference type="Google" id="ProtNLM"/>
    </source>
</evidence>
<reference evidence="2 3" key="1">
    <citation type="submission" date="2019-06" db="EMBL/GenBank/DDBJ databases">
        <title>Rhodococcus spaelei sp. nov., isolated from a cave.</title>
        <authorList>
            <person name="Lee S.D."/>
        </authorList>
    </citation>
    <scope>NUCLEOTIDE SEQUENCE [LARGE SCALE GENOMIC DNA]</scope>
    <source>
        <strain evidence="2 3">C9-5</strain>
    </source>
</reference>
<organism evidence="2 3">
    <name type="scientific">Rhodococcus spelaei</name>
    <dbReference type="NCBI Taxonomy" id="2546320"/>
    <lineage>
        <taxon>Bacteria</taxon>
        <taxon>Bacillati</taxon>
        <taxon>Actinomycetota</taxon>
        <taxon>Actinomycetes</taxon>
        <taxon>Mycobacteriales</taxon>
        <taxon>Nocardiaceae</taxon>
        <taxon>Rhodococcus</taxon>
    </lineage>
</organism>
<evidence type="ECO:0000313" key="2">
    <source>
        <dbReference type="EMBL" id="TQF65593.1"/>
    </source>
</evidence>
<dbReference type="Proteomes" id="UP000316256">
    <property type="component" value="Unassembled WGS sequence"/>
</dbReference>
<comment type="caution">
    <text evidence="2">The sequence shown here is derived from an EMBL/GenBank/DDBJ whole genome shotgun (WGS) entry which is preliminary data.</text>
</comment>
<gene>
    <name evidence="2" type="ORF">FK531_21075</name>
</gene>
<feature type="compositionally biased region" description="Gly residues" evidence="1">
    <location>
        <begin position="380"/>
        <end position="396"/>
    </location>
</feature>
<feature type="compositionally biased region" description="Low complexity" evidence="1">
    <location>
        <begin position="321"/>
        <end position="340"/>
    </location>
</feature>
<keyword evidence="3" id="KW-1185">Reference proteome</keyword>
<dbReference type="RefSeq" id="WP_142102969.1">
    <property type="nucleotide sequence ID" value="NZ_VIGH01000011.1"/>
</dbReference>
<dbReference type="AlphaFoldDB" id="A0A541AZU3"/>
<dbReference type="EMBL" id="VIGH01000011">
    <property type="protein sequence ID" value="TQF65593.1"/>
    <property type="molecule type" value="Genomic_DNA"/>
</dbReference>
<feature type="compositionally biased region" description="Gly residues" evidence="1">
    <location>
        <begin position="341"/>
        <end position="357"/>
    </location>
</feature>
<protein>
    <recommendedName>
        <fullName evidence="4">PPE family domain-containing protein</fullName>
    </recommendedName>
</protein>
<proteinExistence type="predicted"/>
<dbReference type="OrthoDB" id="4760857at2"/>
<feature type="compositionally biased region" description="Low complexity" evidence="1">
    <location>
        <begin position="362"/>
        <end position="379"/>
    </location>
</feature>
<name>A0A541AZU3_9NOCA</name>
<dbReference type="Gene3D" id="1.20.1260.20">
    <property type="entry name" value="PPE superfamily"/>
    <property type="match status" value="1"/>
</dbReference>
<feature type="region of interest" description="Disordered" evidence="1">
    <location>
        <begin position="209"/>
        <end position="421"/>
    </location>
</feature>
<sequence>MSDDIGALYPGIGQSGDVRVQQENRQRIQDTQSARESGVGEGADPSYITSMEFFDSMTHEEMYAKANTIRPADIGQLAASWGNETNAVSMAFAKFNASLGNAIGGGWRGAAADNATAGVGTFLSSASNVGQVMNAVHLRLRAVEFGSAEVVSRMPPPVPAVPGVDLFVPGAGKAAEAAREEARLEAVRVMNGAYVPTYQTAGEGVPAFAAAHDPTSGGLGDGDAGRGTDSGGGGETDSGRERGLAADPALDGDTSDATRTESAAAETGPSGADRSRPVVQNDTGTGAGPGSGAGTSATGTGSGAGPAGLGTAPAGIGGTGSAATGSGSRSGADRSASSGARGLGGTAGTGSDAGAGTEGQRPVVGGPPVTPGTSPVAGTGARGAGPGAAGMGGMGHAGTRAAGEDDEEHRTPGYLVNVDNGNELIGDLPRVAPPVLGA</sequence>
<evidence type="ECO:0000313" key="3">
    <source>
        <dbReference type="Proteomes" id="UP000316256"/>
    </source>
</evidence>
<evidence type="ECO:0000256" key="1">
    <source>
        <dbReference type="SAM" id="MobiDB-lite"/>
    </source>
</evidence>
<accession>A0A541AZU3</accession>
<feature type="region of interest" description="Disordered" evidence="1">
    <location>
        <begin position="23"/>
        <end position="43"/>
    </location>
</feature>